<protein>
    <submittedName>
        <fullName evidence="2">Uncharacterized protein</fullName>
    </submittedName>
</protein>
<evidence type="ECO:0000313" key="2">
    <source>
        <dbReference type="EMBL" id="EAT86324.1"/>
    </source>
</evidence>
<dbReference type="Proteomes" id="UP000001055">
    <property type="component" value="Unassembled WGS sequence"/>
</dbReference>
<sequence>MANSEFRNGLEEPPSVPRSDTTWAAPALISLDPRTFGCDVEDPHSRLGGASAVLRDKITSAYGLQHQVEHSLAEAPNAADRVPFSHVLGTQRA</sequence>
<dbReference type="RefSeq" id="XP_001796863.1">
    <property type="nucleotide sequence ID" value="XM_001796811.1"/>
</dbReference>
<proteinExistence type="predicted"/>
<gene>
    <name evidence="2" type="ORF">SNOG_06493</name>
</gene>
<dbReference type="AlphaFoldDB" id="Q0UP21"/>
<dbReference type="GeneID" id="5973742"/>
<dbReference type="KEGG" id="pno:SNOG_06493"/>
<reference evidence="3" key="1">
    <citation type="journal article" date="2007" name="Plant Cell">
        <title>Dothideomycete-plant interactions illuminated by genome sequencing and EST analysis of the wheat pathogen Stagonospora nodorum.</title>
        <authorList>
            <person name="Hane J.K."/>
            <person name="Lowe R.G."/>
            <person name="Solomon P.S."/>
            <person name="Tan K.C."/>
            <person name="Schoch C.L."/>
            <person name="Spatafora J.W."/>
            <person name="Crous P.W."/>
            <person name="Kodira C."/>
            <person name="Birren B.W."/>
            <person name="Galagan J.E."/>
            <person name="Torriani S.F."/>
            <person name="McDonald B.A."/>
            <person name="Oliver R.P."/>
        </authorList>
    </citation>
    <scope>NUCLEOTIDE SEQUENCE [LARGE SCALE GENOMIC DNA]</scope>
    <source>
        <strain evidence="3">SN15 / ATCC MYA-4574 / FGSC 10173</strain>
    </source>
</reference>
<accession>Q0UP21</accession>
<dbReference type="EMBL" id="CH445333">
    <property type="protein sequence ID" value="EAT86324.1"/>
    <property type="molecule type" value="Genomic_DNA"/>
</dbReference>
<evidence type="ECO:0000256" key="1">
    <source>
        <dbReference type="SAM" id="MobiDB-lite"/>
    </source>
</evidence>
<organism evidence="2 3">
    <name type="scientific">Phaeosphaeria nodorum (strain SN15 / ATCC MYA-4574 / FGSC 10173)</name>
    <name type="common">Glume blotch fungus</name>
    <name type="synonym">Parastagonospora nodorum</name>
    <dbReference type="NCBI Taxonomy" id="321614"/>
    <lineage>
        <taxon>Eukaryota</taxon>
        <taxon>Fungi</taxon>
        <taxon>Dikarya</taxon>
        <taxon>Ascomycota</taxon>
        <taxon>Pezizomycotina</taxon>
        <taxon>Dothideomycetes</taxon>
        <taxon>Pleosporomycetidae</taxon>
        <taxon>Pleosporales</taxon>
        <taxon>Pleosporineae</taxon>
        <taxon>Phaeosphaeriaceae</taxon>
        <taxon>Parastagonospora</taxon>
    </lineage>
</organism>
<feature type="region of interest" description="Disordered" evidence="1">
    <location>
        <begin position="1"/>
        <end position="21"/>
    </location>
</feature>
<evidence type="ECO:0000313" key="3">
    <source>
        <dbReference type="Proteomes" id="UP000001055"/>
    </source>
</evidence>
<name>Q0UP21_PHANO</name>
<dbReference type="InParanoid" id="Q0UP21"/>